<reference evidence="1" key="2">
    <citation type="submission" date="2021-04" db="EMBL/GenBank/DDBJ databases">
        <authorList>
            <person name="Zhang T."/>
            <person name="Zhang Y."/>
            <person name="Lu D."/>
            <person name="Zuo D."/>
            <person name="Du Z."/>
        </authorList>
    </citation>
    <scope>NUCLEOTIDE SEQUENCE</scope>
    <source>
        <strain evidence="1">JR1</strain>
    </source>
</reference>
<dbReference type="PANTHER" id="PTHR34071:SF2">
    <property type="entry name" value="FLAVIN-NUCLEOTIDE-BINDING PROTEIN"/>
    <property type="match status" value="1"/>
</dbReference>
<gene>
    <name evidence="1" type="ORF">KDU71_15960</name>
</gene>
<reference evidence="1" key="1">
    <citation type="journal article" date="2018" name="Int. J. Syst. Evol. Microbiol.">
        <title>Carboxylicivirga sediminis sp. nov., isolated from coastal sediment.</title>
        <authorList>
            <person name="Wang F.Q."/>
            <person name="Ren L.H."/>
            <person name="Zou R.J."/>
            <person name="Sun Y.Z."/>
            <person name="Liu X.J."/>
            <person name="Jiang F."/>
            <person name="Liu L.J."/>
        </authorList>
    </citation>
    <scope>NUCLEOTIDE SEQUENCE</scope>
    <source>
        <strain evidence="1">JR1</strain>
    </source>
</reference>
<sequence>MQTLNHTDKEVIEAIILKANICFVGVVDQNNKPYVLPMNYGYKDNVIYLHSAPEGRLIDIVNNNPNICITFSIDNELVFQHPEVACSYRMTSKSVVAMGQVQWIEDMDEKREALNILMKTYSDKLFNYSDPAVRNVKMWKIPIDEVTCKEFGAPHDEYRLKRNLDELKNVSGK</sequence>
<dbReference type="AlphaFoldDB" id="A0A941F6U6"/>
<name>A0A941F6U6_9BACT</name>
<keyword evidence="2" id="KW-1185">Reference proteome</keyword>
<organism evidence="1 2">
    <name type="scientific">Carboxylicivirga sediminis</name>
    <dbReference type="NCBI Taxonomy" id="2006564"/>
    <lineage>
        <taxon>Bacteria</taxon>
        <taxon>Pseudomonadati</taxon>
        <taxon>Bacteroidota</taxon>
        <taxon>Bacteroidia</taxon>
        <taxon>Marinilabiliales</taxon>
        <taxon>Marinilabiliaceae</taxon>
        <taxon>Carboxylicivirga</taxon>
    </lineage>
</organism>
<protein>
    <submittedName>
        <fullName evidence="1">Pyridoxamine 5'-phosphate oxidase family protein</fullName>
    </submittedName>
</protein>
<dbReference type="PANTHER" id="PTHR34071">
    <property type="entry name" value="5-NITROIMIDAZOLE ANTIBIOTICS RESISTANCE PROTEIN, NIMA-FAMILY-RELATED PROTEIN-RELATED"/>
    <property type="match status" value="1"/>
</dbReference>
<dbReference type="Gene3D" id="2.30.110.10">
    <property type="entry name" value="Electron Transport, Fmn-binding Protein, Chain A"/>
    <property type="match status" value="1"/>
</dbReference>
<evidence type="ECO:0000313" key="2">
    <source>
        <dbReference type="Proteomes" id="UP000679220"/>
    </source>
</evidence>
<dbReference type="RefSeq" id="WP_212192092.1">
    <property type="nucleotide sequence ID" value="NZ_JAGTAR010000026.1"/>
</dbReference>
<dbReference type="InterPro" id="IPR024747">
    <property type="entry name" value="Pyridox_Oxase-rel"/>
</dbReference>
<comment type="caution">
    <text evidence="1">The sequence shown here is derived from an EMBL/GenBank/DDBJ whole genome shotgun (WGS) entry which is preliminary data.</text>
</comment>
<dbReference type="EMBL" id="JAGTAR010000026">
    <property type="protein sequence ID" value="MBR8537068.1"/>
    <property type="molecule type" value="Genomic_DNA"/>
</dbReference>
<dbReference type="Proteomes" id="UP000679220">
    <property type="component" value="Unassembled WGS sequence"/>
</dbReference>
<evidence type="ECO:0000313" key="1">
    <source>
        <dbReference type="EMBL" id="MBR8537068.1"/>
    </source>
</evidence>
<proteinExistence type="predicted"/>
<dbReference type="Pfam" id="PF12900">
    <property type="entry name" value="Pyridox_ox_2"/>
    <property type="match status" value="1"/>
</dbReference>
<accession>A0A941F6U6</accession>
<dbReference type="InterPro" id="IPR012349">
    <property type="entry name" value="Split_barrel_FMN-bd"/>
</dbReference>
<dbReference type="SUPFAM" id="SSF50475">
    <property type="entry name" value="FMN-binding split barrel"/>
    <property type="match status" value="1"/>
</dbReference>